<reference evidence="3" key="1">
    <citation type="submission" date="2016-01" db="EMBL/GenBank/DDBJ databases">
        <title>Reference transcriptome for the parasite Schistocephalus solidus: insights into the molecular evolution of parasitism.</title>
        <authorList>
            <person name="Hebert F.O."/>
            <person name="Grambauer S."/>
            <person name="Barber I."/>
            <person name="Landry C.R."/>
            <person name="Aubin-Horth N."/>
        </authorList>
    </citation>
    <scope>NUCLEOTIDE SEQUENCE</scope>
</reference>
<organism evidence="3">
    <name type="scientific">Schistocephalus solidus</name>
    <name type="common">Tapeworm</name>
    <dbReference type="NCBI Taxonomy" id="70667"/>
    <lineage>
        <taxon>Eukaryota</taxon>
        <taxon>Metazoa</taxon>
        <taxon>Spiralia</taxon>
        <taxon>Lophotrochozoa</taxon>
        <taxon>Platyhelminthes</taxon>
        <taxon>Cestoda</taxon>
        <taxon>Eucestoda</taxon>
        <taxon>Diphyllobothriidea</taxon>
        <taxon>Diphyllobothriidae</taxon>
        <taxon>Schistocephalus</taxon>
    </lineage>
</organism>
<feature type="compositionally biased region" description="Acidic residues" evidence="2">
    <location>
        <begin position="32"/>
        <end position="44"/>
    </location>
</feature>
<sequence length="298" mass="34801">MQDGQTMNETNSEMETFQANAVDAESSNSEDLSNEDEDEEEKEEMLERMTQSGIGRSGRRLSSLDVYLLKSKPEIENYLLKSKESLRKKLEEVKLYENQHQLTDEERRASVIGSKRLEILLARMERNEEKQRESAARERSERRRSTILLTPHRKGLGVLTREKKARLKQLLLKKAKDDLHREQREMLKAKEAYLHRVCPPVDFGSMNDAELKELVKELHFRAVSLESDLLDWEERIRAQEEEIHRLVQGTQEQRGRFAIPVLRKVRTKKSRKEQLMQPVEADQVHSISIGMHADTGQN</sequence>
<dbReference type="InterPro" id="IPR001978">
    <property type="entry name" value="Troponin"/>
</dbReference>
<protein>
    <recommendedName>
        <fullName evidence="4">Troponin I</fullName>
    </recommendedName>
</protein>
<dbReference type="Pfam" id="PF00992">
    <property type="entry name" value="Troponin"/>
    <property type="match status" value="1"/>
</dbReference>
<evidence type="ECO:0000313" key="3">
    <source>
        <dbReference type="EMBL" id="JAP52708.1"/>
    </source>
</evidence>
<dbReference type="AlphaFoldDB" id="A0A0X3PM38"/>
<name>A0A0X3PM38_SCHSO</name>
<dbReference type="Gene3D" id="1.20.5.350">
    <property type="match status" value="1"/>
</dbReference>
<keyword evidence="1" id="KW-0175">Coiled coil</keyword>
<feature type="coiled-coil region" evidence="1">
    <location>
        <begin position="222"/>
        <end position="249"/>
    </location>
</feature>
<feature type="compositionally biased region" description="Polar residues" evidence="2">
    <location>
        <begin position="1"/>
        <end position="19"/>
    </location>
</feature>
<dbReference type="InterPro" id="IPR038077">
    <property type="entry name" value="Troponin_sf"/>
</dbReference>
<evidence type="ECO:0000256" key="2">
    <source>
        <dbReference type="SAM" id="MobiDB-lite"/>
    </source>
</evidence>
<dbReference type="SUPFAM" id="SSF90250">
    <property type="entry name" value="Troponin coil-coiled subunits"/>
    <property type="match status" value="1"/>
</dbReference>
<evidence type="ECO:0000256" key="1">
    <source>
        <dbReference type="SAM" id="Coils"/>
    </source>
</evidence>
<dbReference type="EMBL" id="GEEE01010517">
    <property type="protein sequence ID" value="JAP52708.1"/>
    <property type="molecule type" value="Transcribed_RNA"/>
</dbReference>
<feature type="region of interest" description="Disordered" evidence="2">
    <location>
        <begin position="1"/>
        <end position="59"/>
    </location>
</feature>
<accession>A0A0X3PM38</accession>
<dbReference type="GO" id="GO:0005861">
    <property type="term" value="C:troponin complex"/>
    <property type="evidence" value="ECO:0007669"/>
    <property type="project" value="InterPro"/>
</dbReference>
<proteinExistence type="predicted"/>
<gene>
    <name evidence="3" type="ORF">TR105585</name>
</gene>
<feature type="coiled-coil region" evidence="1">
    <location>
        <begin position="86"/>
        <end position="141"/>
    </location>
</feature>
<evidence type="ECO:0008006" key="4">
    <source>
        <dbReference type="Google" id="ProtNLM"/>
    </source>
</evidence>